<dbReference type="OrthoDB" id="5154006at2759"/>
<feature type="compositionally biased region" description="Gly residues" evidence="1">
    <location>
        <begin position="439"/>
        <end position="452"/>
    </location>
</feature>
<name>K1XQM4_MARBU</name>
<accession>K1XQM4</accession>
<evidence type="ECO:0000256" key="1">
    <source>
        <dbReference type="SAM" id="MobiDB-lite"/>
    </source>
</evidence>
<feature type="compositionally biased region" description="Basic and acidic residues" evidence="1">
    <location>
        <begin position="191"/>
        <end position="279"/>
    </location>
</feature>
<keyword evidence="3" id="KW-1185">Reference proteome</keyword>
<feature type="compositionally biased region" description="Basic and acidic residues" evidence="1">
    <location>
        <begin position="328"/>
        <end position="339"/>
    </location>
</feature>
<proteinExistence type="predicted"/>
<feature type="compositionally biased region" description="Gly residues" evidence="1">
    <location>
        <begin position="536"/>
        <end position="545"/>
    </location>
</feature>
<dbReference type="EMBL" id="JH921444">
    <property type="protein sequence ID" value="EKD14904.1"/>
    <property type="molecule type" value="Genomic_DNA"/>
</dbReference>
<dbReference type="KEGG" id="mbe:MBM_07115"/>
<feature type="region of interest" description="Disordered" evidence="1">
    <location>
        <begin position="37"/>
        <end position="91"/>
    </location>
</feature>
<feature type="compositionally biased region" description="Basic residues" evidence="1">
    <location>
        <begin position="393"/>
        <end position="402"/>
    </location>
</feature>
<feature type="compositionally biased region" description="Gly residues" evidence="1">
    <location>
        <begin position="409"/>
        <end position="423"/>
    </location>
</feature>
<organism evidence="2 3">
    <name type="scientific">Marssonina brunnea f. sp. multigermtubi (strain MB_m1)</name>
    <name type="common">Marssonina leaf spot fungus</name>
    <dbReference type="NCBI Taxonomy" id="1072389"/>
    <lineage>
        <taxon>Eukaryota</taxon>
        <taxon>Fungi</taxon>
        <taxon>Dikarya</taxon>
        <taxon>Ascomycota</taxon>
        <taxon>Pezizomycotina</taxon>
        <taxon>Leotiomycetes</taxon>
        <taxon>Helotiales</taxon>
        <taxon>Drepanopezizaceae</taxon>
        <taxon>Drepanopeziza</taxon>
    </lineage>
</organism>
<feature type="compositionally biased region" description="Low complexity" evidence="1">
    <location>
        <begin position="620"/>
        <end position="640"/>
    </location>
</feature>
<feature type="compositionally biased region" description="Low complexity" evidence="1">
    <location>
        <begin position="453"/>
        <end position="467"/>
    </location>
</feature>
<evidence type="ECO:0000313" key="3">
    <source>
        <dbReference type="Proteomes" id="UP000006753"/>
    </source>
</evidence>
<feature type="compositionally biased region" description="Polar residues" evidence="1">
    <location>
        <begin position="480"/>
        <end position="509"/>
    </location>
</feature>
<evidence type="ECO:0000313" key="2">
    <source>
        <dbReference type="EMBL" id="EKD14904.1"/>
    </source>
</evidence>
<feature type="compositionally biased region" description="Polar residues" evidence="1">
    <location>
        <begin position="426"/>
        <end position="435"/>
    </location>
</feature>
<feature type="compositionally biased region" description="Basic and acidic residues" evidence="1">
    <location>
        <begin position="374"/>
        <end position="392"/>
    </location>
</feature>
<evidence type="ECO:0008006" key="4">
    <source>
        <dbReference type="Google" id="ProtNLM"/>
    </source>
</evidence>
<feature type="region of interest" description="Disordered" evidence="1">
    <location>
        <begin position="328"/>
        <end position="712"/>
    </location>
</feature>
<dbReference type="Proteomes" id="UP000006753">
    <property type="component" value="Unassembled WGS sequence"/>
</dbReference>
<reference evidence="2 3" key="1">
    <citation type="journal article" date="2012" name="BMC Genomics">
        <title>Sequencing the genome of Marssonina brunnea reveals fungus-poplar co-evolution.</title>
        <authorList>
            <person name="Zhu S."/>
            <person name="Cao Y.-Z."/>
            <person name="Jiang C."/>
            <person name="Tan B.-Y."/>
            <person name="Wang Z."/>
            <person name="Feng S."/>
            <person name="Zhang L."/>
            <person name="Su X.-H."/>
            <person name="Brejova B."/>
            <person name="Vinar T."/>
            <person name="Xu M."/>
            <person name="Wang M.-X."/>
            <person name="Zhang S.-G."/>
            <person name="Huang M.-R."/>
            <person name="Wu R."/>
            <person name="Zhou Y."/>
        </authorList>
    </citation>
    <scope>NUCLEOTIDE SEQUENCE [LARGE SCALE GENOMIC DNA]</scope>
    <source>
        <strain evidence="2 3">MB_m1</strain>
    </source>
</reference>
<gene>
    <name evidence="2" type="ORF">MBM_07115</name>
</gene>
<dbReference type="HOGENOM" id="CLU_364882_0_0_1"/>
<sequence length="765" mass="81574">MPSGRGKPNRVNLSLSNWAMGGSLLSISSSPAFANRIASRKNRHSSDSGFEDNLSDDGPPAKQPPPTISSKKSSGSKKPAPAPAPEVSAPSATPACVDCNVKKSATEKCVPACPVCNQECVWEKHMHEKYGQMTCPDCRRGQEWLMDEFHKGRGEYGCEKCTPDCKTCGRGPVWLNKKWKKTLRRKVKVIQGDDGKKKEKSKDNGENEKNQAKDEEEKNKAAKKAKEEGEAKAKAKAEKEAKEAEKVKEAEKAKEAAKAKEAEKAKKAEKEKEAQKAKEAAAANGWTTEKDAKLTGMKAVNKTWKAISLEVDMSKDDCIERFRDLKKKAESEGEKKDEATPAGTQDNSGGGREAGFDIFGDGWGSTDPIVIEDTSGKESGRQEKQNKSLKKEGGKKKNKGNKQGKDAGNAGGGANQTSGGDGWGNTEDNTQPAEQTNTGWGGDGWGDDGWGNTGDDTQPAKQTNTGWGDDGWGNTGDNTQSAEQTNTGWGASGNSGDNTQAVEQNNSGWGKSGIWGDNNQSTGNEGWGAVNDTTGADGGNKGGTGNSWSKLKPTPPPGGYFMDSNPTGKSVKPGNAVPLDDWGAFNSSWVELDPSTLDDPPNTNSGWGGGAWASKSKDTSGNASNNGNRNSNLGAGNNHNPSVYNSWNQAGGSWNRNSGNGAGNSPANSQANTPDTPKSHKNSRNEFSHHPGPSSSHWNSTDGGRGGLQPSNLAWTADDCTMLGLLEQRHREEKWARIKADFYNCTGRMIPAELIENEFRATGAS</sequence>
<dbReference type="InParanoid" id="K1XQM4"/>
<feature type="region of interest" description="Disordered" evidence="1">
    <location>
        <begin position="186"/>
        <end position="291"/>
    </location>
</feature>
<dbReference type="AlphaFoldDB" id="K1XQM4"/>
<protein>
    <recommendedName>
        <fullName evidence="4">Myb-like domain-containing protein</fullName>
    </recommendedName>
</protein>
<feature type="compositionally biased region" description="Low complexity" evidence="1">
    <location>
        <begin position="650"/>
        <end position="672"/>
    </location>
</feature>
<feature type="compositionally biased region" description="Low complexity" evidence="1">
    <location>
        <begin position="68"/>
        <end position="91"/>
    </location>
</feature>
<feature type="compositionally biased region" description="Polar residues" evidence="1">
    <location>
        <begin position="693"/>
        <end position="702"/>
    </location>
</feature>